<dbReference type="SUPFAM" id="SSF56327">
    <property type="entry name" value="LDH C-terminal domain-like"/>
    <property type="match status" value="1"/>
</dbReference>
<evidence type="ECO:0000259" key="4">
    <source>
        <dbReference type="Pfam" id="PF00056"/>
    </source>
</evidence>
<dbReference type="STRING" id="6198.A0A074ZI31"/>
<gene>
    <name evidence="6" type="ORF">T265_09046</name>
</gene>
<proteinExistence type="inferred from homology"/>
<keyword evidence="7" id="KW-1185">Reference proteome</keyword>
<dbReference type="InterPro" id="IPR022383">
    <property type="entry name" value="Lactate/malate_DH_C"/>
</dbReference>
<feature type="domain" description="Lactate/malate dehydrogenase N-terminal" evidence="4">
    <location>
        <begin position="19"/>
        <end position="156"/>
    </location>
</feature>
<dbReference type="PANTHER" id="PTHR43128:SF16">
    <property type="entry name" value="L-LACTATE DEHYDROGENASE"/>
    <property type="match status" value="1"/>
</dbReference>
<dbReference type="CTD" id="20323225"/>
<evidence type="ECO:0000313" key="7">
    <source>
        <dbReference type="Proteomes" id="UP000054324"/>
    </source>
</evidence>
<dbReference type="GO" id="GO:0006089">
    <property type="term" value="P:lactate metabolic process"/>
    <property type="evidence" value="ECO:0007669"/>
    <property type="project" value="TreeGrafter"/>
</dbReference>
<keyword evidence="1 3" id="KW-0560">Oxidoreductase</keyword>
<evidence type="ECO:0000259" key="5">
    <source>
        <dbReference type="Pfam" id="PF02866"/>
    </source>
</evidence>
<name>A0A074ZI31_OPIVI</name>
<dbReference type="GO" id="GO:0004459">
    <property type="term" value="F:L-lactate dehydrogenase (NAD+) activity"/>
    <property type="evidence" value="ECO:0007669"/>
    <property type="project" value="TreeGrafter"/>
</dbReference>
<dbReference type="SUPFAM" id="SSF51735">
    <property type="entry name" value="NAD(P)-binding Rossmann-fold domains"/>
    <property type="match status" value="1"/>
</dbReference>
<dbReference type="RefSeq" id="XP_009173279.1">
    <property type="nucleotide sequence ID" value="XM_009175015.1"/>
</dbReference>
<dbReference type="EMBL" id="KL596871">
    <property type="protein sequence ID" value="KER22960.1"/>
    <property type="molecule type" value="Genomic_DNA"/>
</dbReference>
<accession>A0A074ZI31</accession>
<dbReference type="PRINTS" id="PR00086">
    <property type="entry name" value="LLDHDRGNASE"/>
</dbReference>
<dbReference type="InterPro" id="IPR001236">
    <property type="entry name" value="Lactate/malate_DH_N"/>
</dbReference>
<dbReference type="Proteomes" id="UP000054324">
    <property type="component" value="Unassembled WGS sequence"/>
</dbReference>
<dbReference type="OrthoDB" id="5405561at2759"/>
<sequence length="282" mass="30805">MSGVLKRVTPGGTEPSARTKISVVGAGSVGMAAAFSLMEITGELCIVDVATDKVMGEVLDLQHGEQFTRRCKVHGSGDYKDTANSDIVVITAGARQVEGETRLDLVQRNVDIFKRIIPEVIKHSPNCIIVVVSNPVDVLTYVAARLSGFPPNRIMGTGTLLDSARFRHLLGEKLGVSANSVHAYIIGEHDYKQRRVFSPYDVGTPSRSDCLNAHNKQTGNYVLDNCHVVYEHADIAWLHGHVGITYAYVCGLRLNGCLNSKFTYPPGIMSIFQIEIYSDERG</sequence>
<dbReference type="KEGG" id="ovi:T265_09046"/>
<dbReference type="InterPro" id="IPR015955">
    <property type="entry name" value="Lactate_DH/Glyco_Ohase_4_C"/>
</dbReference>
<dbReference type="Gene3D" id="3.40.50.720">
    <property type="entry name" value="NAD(P)-binding Rossmann-like Domain"/>
    <property type="match status" value="1"/>
</dbReference>
<organism evidence="6 7">
    <name type="scientific">Opisthorchis viverrini</name>
    <name type="common">Southeast Asian liver fluke</name>
    <dbReference type="NCBI Taxonomy" id="6198"/>
    <lineage>
        <taxon>Eukaryota</taxon>
        <taxon>Metazoa</taxon>
        <taxon>Spiralia</taxon>
        <taxon>Lophotrochozoa</taxon>
        <taxon>Platyhelminthes</taxon>
        <taxon>Trematoda</taxon>
        <taxon>Digenea</taxon>
        <taxon>Opisthorchiida</taxon>
        <taxon>Opisthorchiata</taxon>
        <taxon>Opisthorchiidae</taxon>
        <taxon>Opisthorchis</taxon>
    </lineage>
</organism>
<reference evidence="6 7" key="1">
    <citation type="submission" date="2013-11" db="EMBL/GenBank/DDBJ databases">
        <title>Opisthorchis viverrini - life in the bile duct.</title>
        <authorList>
            <person name="Young N.D."/>
            <person name="Nagarajan N."/>
            <person name="Lin S.J."/>
            <person name="Korhonen P.K."/>
            <person name="Jex A.R."/>
            <person name="Hall R.S."/>
            <person name="Safavi-Hemami H."/>
            <person name="Kaewkong W."/>
            <person name="Bertrand D."/>
            <person name="Gao S."/>
            <person name="Seet Q."/>
            <person name="Wongkham S."/>
            <person name="Teh B.T."/>
            <person name="Wongkham C."/>
            <person name="Intapan P.M."/>
            <person name="Maleewong W."/>
            <person name="Yang X."/>
            <person name="Hu M."/>
            <person name="Wang Z."/>
            <person name="Hofmann A."/>
            <person name="Sternberg P.W."/>
            <person name="Tan P."/>
            <person name="Wang J."/>
            <person name="Gasser R.B."/>
        </authorList>
    </citation>
    <scope>NUCLEOTIDE SEQUENCE [LARGE SCALE GENOMIC DNA]</scope>
</reference>
<evidence type="ECO:0000256" key="2">
    <source>
        <dbReference type="ARBA" id="ARBA00023027"/>
    </source>
</evidence>
<evidence type="ECO:0008006" key="8">
    <source>
        <dbReference type="Google" id="ProtNLM"/>
    </source>
</evidence>
<feature type="domain" description="Lactate/malate dehydrogenase C-terminal" evidence="5">
    <location>
        <begin position="159"/>
        <end position="203"/>
    </location>
</feature>
<evidence type="ECO:0000256" key="3">
    <source>
        <dbReference type="RuleBase" id="RU003369"/>
    </source>
</evidence>
<dbReference type="AlphaFoldDB" id="A0A074ZI31"/>
<dbReference type="InterPro" id="IPR036291">
    <property type="entry name" value="NAD(P)-bd_dom_sf"/>
</dbReference>
<evidence type="ECO:0000256" key="1">
    <source>
        <dbReference type="ARBA" id="ARBA00023002"/>
    </source>
</evidence>
<dbReference type="GeneID" id="20323225"/>
<dbReference type="Pfam" id="PF00056">
    <property type="entry name" value="Ldh_1_N"/>
    <property type="match status" value="1"/>
</dbReference>
<keyword evidence="2" id="KW-0520">NAD</keyword>
<dbReference type="PANTHER" id="PTHR43128">
    <property type="entry name" value="L-2-HYDROXYCARBOXYLATE DEHYDROGENASE (NAD(P)(+))"/>
    <property type="match status" value="1"/>
</dbReference>
<protein>
    <recommendedName>
        <fullName evidence="8">L-lactate dehydrogenase</fullName>
    </recommendedName>
</protein>
<comment type="similarity">
    <text evidence="3">Belongs to the LDH/MDH superfamily.</text>
</comment>
<dbReference type="Gene3D" id="3.90.110.10">
    <property type="entry name" value="Lactate dehydrogenase/glycoside hydrolase, family 4, C-terminal"/>
    <property type="match status" value="1"/>
</dbReference>
<dbReference type="FunFam" id="3.40.50.720:FF:000018">
    <property type="entry name" value="Malate dehydrogenase"/>
    <property type="match status" value="1"/>
</dbReference>
<dbReference type="Pfam" id="PF02866">
    <property type="entry name" value="Ldh_1_C"/>
    <property type="match status" value="1"/>
</dbReference>
<evidence type="ECO:0000313" key="6">
    <source>
        <dbReference type="EMBL" id="KER22960.1"/>
    </source>
</evidence>
<dbReference type="InterPro" id="IPR001557">
    <property type="entry name" value="L-lactate/malate_DH"/>
</dbReference>